<name>A0ABT3E5N0_9LACO</name>
<evidence type="ECO:0000313" key="1">
    <source>
        <dbReference type="EMBL" id="MCW0953723.1"/>
    </source>
</evidence>
<proteinExistence type="predicted"/>
<dbReference type="GO" id="GO:0016787">
    <property type="term" value="F:hydrolase activity"/>
    <property type="evidence" value="ECO:0007669"/>
    <property type="project" value="UniProtKB-KW"/>
</dbReference>
<dbReference type="InterPro" id="IPR029058">
    <property type="entry name" value="AB_hydrolase_fold"/>
</dbReference>
<reference evidence="1 2" key="1">
    <citation type="submission" date="2022-10" db="EMBL/GenBank/DDBJ databases">
        <title>Weissella fermenti sp. nov., isolated from fermented cabbage.</title>
        <authorList>
            <person name="Lee J.K."/>
            <person name="Baek J.H."/>
            <person name="Choi D.G."/>
            <person name="Kim J.M."/>
            <person name="Jeon C.O."/>
        </authorList>
    </citation>
    <scope>NUCLEOTIDE SEQUENCE [LARGE SCALE GENOMIC DNA]</scope>
    <source>
        <strain evidence="1 2">KACC 18534</strain>
    </source>
</reference>
<dbReference type="EMBL" id="JAOZFE010000009">
    <property type="protein sequence ID" value="MCW0953723.1"/>
    <property type="molecule type" value="Genomic_DNA"/>
</dbReference>
<dbReference type="SUPFAM" id="SSF53474">
    <property type="entry name" value="alpha/beta-Hydrolases"/>
    <property type="match status" value="1"/>
</dbReference>
<comment type="caution">
    <text evidence="1">The sequence shown here is derived from an EMBL/GenBank/DDBJ whole genome shotgun (WGS) entry which is preliminary data.</text>
</comment>
<protein>
    <submittedName>
        <fullName evidence="1">Alpha/beta hydrolase</fullName>
    </submittedName>
</protein>
<dbReference type="Proteomes" id="UP001526225">
    <property type="component" value="Unassembled WGS sequence"/>
</dbReference>
<feature type="non-terminal residue" evidence="1">
    <location>
        <position position="1"/>
    </location>
</feature>
<sequence>KMTVTRLPDETFKAIKADQAAYPFNTEGNQDLLMNHVSLKWQNVIKSIDVPQLYIAGGQSPLWSSEHALYCAQLNQLADAVIIPDTGHMPHAEKPKLFNEAVLAFLNANK</sequence>
<organism evidence="1 2">
    <name type="scientific">Weissella ceti</name>
    <dbReference type="NCBI Taxonomy" id="759620"/>
    <lineage>
        <taxon>Bacteria</taxon>
        <taxon>Bacillati</taxon>
        <taxon>Bacillota</taxon>
        <taxon>Bacilli</taxon>
        <taxon>Lactobacillales</taxon>
        <taxon>Lactobacillaceae</taxon>
        <taxon>Weissella</taxon>
    </lineage>
</organism>
<dbReference type="Gene3D" id="3.40.50.1820">
    <property type="entry name" value="alpha/beta hydrolase"/>
    <property type="match status" value="1"/>
</dbReference>
<keyword evidence="2" id="KW-1185">Reference proteome</keyword>
<accession>A0ABT3E5N0</accession>
<keyword evidence="1" id="KW-0378">Hydrolase</keyword>
<dbReference type="RefSeq" id="WP_264336116.1">
    <property type="nucleotide sequence ID" value="NZ_JAOZFE010000009.1"/>
</dbReference>
<evidence type="ECO:0000313" key="2">
    <source>
        <dbReference type="Proteomes" id="UP001526225"/>
    </source>
</evidence>
<gene>
    <name evidence="1" type="ORF">OIT44_06625</name>
</gene>